<evidence type="ECO:0000313" key="3">
    <source>
        <dbReference type="EMBL" id="MDR6407622.1"/>
    </source>
</evidence>
<dbReference type="RefSeq" id="WP_310118931.1">
    <property type="nucleotide sequence ID" value="NZ_JAVDQV010000002.1"/>
</dbReference>
<evidence type="ECO:0000259" key="2">
    <source>
        <dbReference type="Pfam" id="PF15602"/>
    </source>
</evidence>
<dbReference type="Proteomes" id="UP001264340">
    <property type="component" value="Unassembled WGS sequence"/>
</dbReference>
<dbReference type="Pfam" id="PF15584">
    <property type="entry name" value="Imm72"/>
    <property type="match status" value="1"/>
</dbReference>
<dbReference type="InterPro" id="IPR028966">
    <property type="entry name" value="Imm72"/>
</dbReference>
<sequence>MSDTVKLYDMRDDEGRRRVFWLLKRLTSYSLWQRKRDAWESFSTAYENAVKTWPKSQPEQMDADKLPRIFETLSLYNRGLDELRKGHRFVWRSGEPLQVAMDNSGTIMSFLYPHPDYWERGTQLAPYPDKVEALQRLLLAGKYEGDYAPIEVPFVPHATARHSSPGSLLNPEAYTYQFYELPYPVFPDVLPAVPAGADIIISSGQRVPVDGIWEPVKIEREKVLGIVPVGVKSIENNGCFNYLVVDTKAPNIIGGWNEAASKAERTGTHWRLLWEDTRYKNGTSPDESEYFLESKQTIQDAPREAAIDDLEVRTGDVCPVTGTWEAKDFENHRIEASKGKVMPDVLASAPGSGERRVHWVTWRLVRRA</sequence>
<accession>A0ABU1LLJ6</accession>
<organism evidence="3 4">
    <name type="scientific">Paraburkholderia terricola</name>
    <dbReference type="NCBI Taxonomy" id="169427"/>
    <lineage>
        <taxon>Bacteria</taxon>
        <taxon>Pseudomonadati</taxon>
        <taxon>Pseudomonadota</taxon>
        <taxon>Betaproteobacteria</taxon>
        <taxon>Burkholderiales</taxon>
        <taxon>Burkholderiaceae</taxon>
        <taxon>Paraburkholderia</taxon>
    </lineage>
</organism>
<protein>
    <recommendedName>
        <fullName evidence="5">Immunity protein 71</fullName>
    </recommendedName>
</protein>
<proteinExistence type="predicted"/>
<evidence type="ECO:0008006" key="5">
    <source>
        <dbReference type="Google" id="ProtNLM"/>
    </source>
</evidence>
<evidence type="ECO:0000259" key="1">
    <source>
        <dbReference type="Pfam" id="PF15584"/>
    </source>
</evidence>
<name>A0ABU1LLJ6_9BURK</name>
<feature type="domain" description="Immunity protein 72" evidence="1">
    <location>
        <begin position="195"/>
        <end position="292"/>
    </location>
</feature>
<comment type="caution">
    <text evidence="3">The sequence shown here is derived from an EMBL/GenBank/DDBJ whole genome shotgun (WGS) entry which is preliminary data.</text>
</comment>
<evidence type="ECO:0000313" key="4">
    <source>
        <dbReference type="Proteomes" id="UP001264340"/>
    </source>
</evidence>
<dbReference type="Pfam" id="PF15602">
    <property type="entry name" value="Imm71"/>
    <property type="match status" value="1"/>
</dbReference>
<reference evidence="3 4" key="1">
    <citation type="submission" date="2023-07" db="EMBL/GenBank/DDBJ databases">
        <title>Sorghum-associated microbial communities from plants grown in Nebraska, USA.</title>
        <authorList>
            <person name="Schachtman D."/>
        </authorList>
    </citation>
    <scope>NUCLEOTIDE SEQUENCE [LARGE SCALE GENOMIC DNA]</scope>
    <source>
        <strain evidence="3 4">DS1316</strain>
    </source>
</reference>
<gene>
    <name evidence="3" type="ORF">J2804_001010</name>
</gene>
<keyword evidence="4" id="KW-1185">Reference proteome</keyword>
<dbReference type="EMBL" id="JAVDRP010000002">
    <property type="protein sequence ID" value="MDR6407622.1"/>
    <property type="molecule type" value="Genomic_DNA"/>
</dbReference>
<dbReference type="InterPro" id="IPR028950">
    <property type="entry name" value="Imm71"/>
</dbReference>
<feature type="domain" description="Immunity protein 71" evidence="2">
    <location>
        <begin position="12"/>
        <end position="88"/>
    </location>
</feature>